<feature type="domain" description="Myb-like" evidence="2">
    <location>
        <begin position="158"/>
        <end position="229"/>
    </location>
</feature>
<dbReference type="Gramene" id="Bo3g038860.1">
    <property type="protein sequence ID" value="Bo3g038860.1"/>
    <property type="gene ID" value="Bo3g038860"/>
</dbReference>
<evidence type="ECO:0000313" key="4">
    <source>
        <dbReference type="Proteomes" id="UP000032141"/>
    </source>
</evidence>
<dbReference type="InterPro" id="IPR006912">
    <property type="entry name" value="Harbinger_derived_prot"/>
</dbReference>
<reference evidence="3" key="2">
    <citation type="submission" date="2015-03" db="UniProtKB">
        <authorList>
            <consortium name="EnsemblPlants"/>
        </authorList>
    </citation>
    <scope>IDENTIFICATION</scope>
</reference>
<reference evidence="3 4" key="1">
    <citation type="journal article" date="2014" name="Genome Biol.">
        <title>Transcriptome and methylome profiling reveals relics of genome dominance in the mesopolyploid Brassica oleracea.</title>
        <authorList>
            <person name="Parkin I.A."/>
            <person name="Koh C."/>
            <person name="Tang H."/>
            <person name="Robinson S.J."/>
            <person name="Kagale S."/>
            <person name="Clarke W.E."/>
            <person name="Town C.D."/>
            <person name="Nixon J."/>
            <person name="Krishnakumar V."/>
            <person name="Bidwell S.L."/>
            <person name="Denoeud F."/>
            <person name="Belcram H."/>
            <person name="Links M.G."/>
            <person name="Just J."/>
            <person name="Clarke C."/>
            <person name="Bender T."/>
            <person name="Huebert T."/>
            <person name="Mason A.S."/>
            <person name="Pires J.C."/>
            <person name="Barker G."/>
            <person name="Moore J."/>
            <person name="Walley P.G."/>
            <person name="Manoli S."/>
            <person name="Batley J."/>
            <person name="Edwards D."/>
            <person name="Nelson M.N."/>
            <person name="Wang X."/>
            <person name="Paterson A.H."/>
            <person name="King G."/>
            <person name="Bancroft I."/>
            <person name="Chalhoub B."/>
            <person name="Sharpe A.G."/>
        </authorList>
    </citation>
    <scope>NUCLEOTIDE SEQUENCE</scope>
    <source>
        <strain evidence="3 4">cv. TO1000</strain>
    </source>
</reference>
<protein>
    <recommendedName>
        <fullName evidence="2">Myb-like domain-containing protein</fullName>
    </recommendedName>
</protein>
<name>A0A0D3B6W2_BRAOL</name>
<evidence type="ECO:0000259" key="2">
    <source>
        <dbReference type="PROSITE" id="PS50090"/>
    </source>
</evidence>
<keyword evidence="4" id="KW-1185">Reference proteome</keyword>
<accession>A0A0D3B6W2</accession>
<dbReference type="InterPro" id="IPR001005">
    <property type="entry name" value="SANT/Myb"/>
</dbReference>
<dbReference type="HOGENOM" id="CLU_012390_5_3_1"/>
<sequence>MEIGVPSIGFSPRPKKTARSISWWLSETKENGDCFKRIERWQDQEACSRVDGNEDHMTLLYDHTKESYTIVHKAHNSISPSFAQPHSHCLNFVFFFLSSYMDSLTSSAQPSRFVDLLTRQQNISFGQYEDSVELSTSQSPFLGSVGTEASNLDGDTAAARTERRKWTPTDDVVLISSWLNTSKDPVVGNEQKSSGFWQRIATYFAASPLVAGCQEREAGHCKQRWHRINDLVSKFCGSYETATRERTSGQNENEVLKLAHQIFYNNYKKRFTLEHAWTELRHDQKCSKKRKCEDGADSSNSQATENKRPAGVNAAKMSAKKTVIDENTLNKFQTMWTIKHQDLAAKDRLCRLSLLESLIGKKEPHAEYEETLKKKLINELFSNYSDGVNVVQSLFKMNLFNDQGDQEDERRTRKKRVFIERNREEGHLQLWNDYFSDTPTYPENLFRRRFRMNKPLFKRIVDHLSNEVQFFRQKQDVTGRLGLSALQKCTAAICVLAYGSALDAVDEYLRLGATTARLCVENFVEAIINLFSDEYLRRPTPADLQHLHIGELRGFSGMIGSIDCTLNDINVLDRSPAFDDIINGRAPQVNFSVNGREYHLAYYLTDGINPKWATFIQSISIPQGPKAVLFAQRQEAVQKNVERAFGVLQARFAIVKNPTLCWDKVKIGKIMRACIILHYMIVEDERDEYTQYDVSDFQQGEGSGSSHVILTYSTDIPTNIANQMGVRTRIRDRQAHEQLKGTLNDINVLDRSPVFDDIINGRAPQGLKQFYLRNVKKLSKKRAFGVLQARFVIVKNPAFCWAKVKIGKIMRACIILHNMIVEDERDEYTQYDVSDFQQGEGSGSSHVVLTYSTDIPTNIANQMGVRTRIRDRQAHEQLKCDYV</sequence>
<dbReference type="STRING" id="109376.A0A0D3B6W2"/>
<dbReference type="EnsemblPlants" id="Bo3g038860.1">
    <property type="protein sequence ID" value="Bo3g038860.1"/>
    <property type="gene ID" value="Bo3g038860"/>
</dbReference>
<dbReference type="PANTHER" id="PTHR47150:SF5">
    <property type="entry name" value="OS07G0546750 PROTEIN"/>
    <property type="match status" value="1"/>
</dbReference>
<dbReference type="PANTHER" id="PTHR47150">
    <property type="entry name" value="OS12G0169200 PROTEIN"/>
    <property type="match status" value="1"/>
</dbReference>
<dbReference type="PROSITE" id="PS50090">
    <property type="entry name" value="MYB_LIKE"/>
    <property type="match status" value="1"/>
</dbReference>
<evidence type="ECO:0000256" key="1">
    <source>
        <dbReference type="SAM" id="MobiDB-lite"/>
    </source>
</evidence>
<organism evidence="3 4">
    <name type="scientific">Brassica oleracea var. oleracea</name>
    <dbReference type="NCBI Taxonomy" id="109376"/>
    <lineage>
        <taxon>Eukaryota</taxon>
        <taxon>Viridiplantae</taxon>
        <taxon>Streptophyta</taxon>
        <taxon>Embryophyta</taxon>
        <taxon>Tracheophyta</taxon>
        <taxon>Spermatophyta</taxon>
        <taxon>Magnoliopsida</taxon>
        <taxon>eudicotyledons</taxon>
        <taxon>Gunneridae</taxon>
        <taxon>Pentapetalae</taxon>
        <taxon>rosids</taxon>
        <taxon>malvids</taxon>
        <taxon>Brassicales</taxon>
        <taxon>Brassicaceae</taxon>
        <taxon>Brassiceae</taxon>
        <taxon>Brassica</taxon>
    </lineage>
</organism>
<feature type="region of interest" description="Disordered" evidence="1">
    <location>
        <begin position="288"/>
        <end position="314"/>
    </location>
</feature>
<dbReference type="AlphaFoldDB" id="A0A0D3B6W2"/>
<proteinExistence type="predicted"/>
<dbReference type="Proteomes" id="UP000032141">
    <property type="component" value="Chromosome C3"/>
</dbReference>
<evidence type="ECO:0000313" key="3">
    <source>
        <dbReference type="EnsemblPlants" id="Bo3g038860.1"/>
    </source>
</evidence>
<dbReference type="Pfam" id="PF04827">
    <property type="entry name" value="Plant_tran"/>
    <property type="match status" value="3"/>
</dbReference>